<evidence type="ECO:0000259" key="5">
    <source>
        <dbReference type="Pfam" id="PF00174"/>
    </source>
</evidence>
<protein>
    <recommendedName>
        <fullName evidence="9">Sulfite oxidase</fullName>
    </recommendedName>
</protein>
<dbReference type="OrthoDB" id="10051395at2759"/>
<evidence type="ECO:0000256" key="3">
    <source>
        <dbReference type="ARBA" id="ARBA00022723"/>
    </source>
</evidence>
<dbReference type="GO" id="GO:0008482">
    <property type="term" value="F:sulfite oxidase activity"/>
    <property type="evidence" value="ECO:0007669"/>
    <property type="project" value="TreeGrafter"/>
</dbReference>
<dbReference type="InterPro" id="IPR005066">
    <property type="entry name" value="MoCF_OxRdtse_dimer"/>
</dbReference>
<keyword evidence="3" id="KW-0479">Metal-binding</keyword>
<comment type="cofactor">
    <cofactor evidence="1">
        <name>Mo-molybdopterin</name>
        <dbReference type="ChEBI" id="CHEBI:71302"/>
    </cofactor>
</comment>
<dbReference type="InterPro" id="IPR000572">
    <property type="entry name" value="OxRdtase_Mopterin-bd_dom"/>
</dbReference>
<gene>
    <name evidence="7" type="ORF">D9619_004520</name>
</gene>
<dbReference type="PANTHER" id="PTHR19372">
    <property type="entry name" value="SULFITE REDUCTASE"/>
    <property type="match status" value="1"/>
</dbReference>
<comment type="caution">
    <text evidence="7">The sequence shown here is derived from an EMBL/GenBank/DDBJ whole genome shotgun (WGS) entry which is preliminary data.</text>
</comment>
<dbReference type="GO" id="GO:0005739">
    <property type="term" value="C:mitochondrion"/>
    <property type="evidence" value="ECO:0007669"/>
    <property type="project" value="TreeGrafter"/>
</dbReference>
<dbReference type="EMBL" id="JAACJJ010000014">
    <property type="protein sequence ID" value="KAF5327111.1"/>
    <property type="molecule type" value="Genomic_DNA"/>
</dbReference>
<evidence type="ECO:0008006" key="9">
    <source>
        <dbReference type="Google" id="ProtNLM"/>
    </source>
</evidence>
<dbReference type="SUPFAM" id="SSF56524">
    <property type="entry name" value="Oxidoreductase molybdopterin-binding domain"/>
    <property type="match status" value="1"/>
</dbReference>
<dbReference type="AlphaFoldDB" id="A0A8H5BQ17"/>
<evidence type="ECO:0000313" key="8">
    <source>
        <dbReference type="Proteomes" id="UP000567179"/>
    </source>
</evidence>
<organism evidence="7 8">
    <name type="scientific">Psilocybe cf. subviscida</name>
    <dbReference type="NCBI Taxonomy" id="2480587"/>
    <lineage>
        <taxon>Eukaryota</taxon>
        <taxon>Fungi</taxon>
        <taxon>Dikarya</taxon>
        <taxon>Basidiomycota</taxon>
        <taxon>Agaricomycotina</taxon>
        <taxon>Agaricomycetes</taxon>
        <taxon>Agaricomycetidae</taxon>
        <taxon>Agaricales</taxon>
        <taxon>Agaricineae</taxon>
        <taxon>Strophariaceae</taxon>
        <taxon>Psilocybe</taxon>
    </lineage>
</organism>
<sequence>MDYTSEPQHSALLNIQDSQPFNAEPSASDLVEFALTPEDLVYCRNHGPVREFDESSYNLTIRGGSKGEVMIPFNDLKTKFAVAHVVAALQCAGIRRKEMGQIKPVHGVPWSDGVIANCKWSGVLLSDLLRYAGVDPEGDHGTQICFESHATLCQDDTYYGASIPLEKCGAQDSVMLAFEMNDQPLTPDHGGPLRVIVPGYLGARWVKWVDTVFVSHEESPNFYQQRDYKILPPSVETKEMAKPLWAKYPSMTALPLNSVVAQAYSMGGDKLFIKGYATSGAHGSVQRVEVTTDGGATWHPAKIRYQQGKWSWTIWEAEIPCTAETGTIHSRAVDTAGNLQPQEGVWNLRGVAYNGWGVGTW</sequence>
<evidence type="ECO:0000256" key="1">
    <source>
        <dbReference type="ARBA" id="ARBA00001924"/>
    </source>
</evidence>
<dbReference type="InterPro" id="IPR008335">
    <property type="entry name" value="Mopterin_OxRdtase_euk"/>
</dbReference>
<dbReference type="Gene3D" id="2.60.40.650">
    <property type="match status" value="1"/>
</dbReference>
<dbReference type="GO" id="GO:0006790">
    <property type="term" value="P:sulfur compound metabolic process"/>
    <property type="evidence" value="ECO:0007669"/>
    <property type="project" value="TreeGrafter"/>
</dbReference>
<dbReference type="Pfam" id="PF03404">
    <property type="entry name" value="Mo-co_dimer"/>
    <property type="match status" value="1"/>
</dbReference>
<dbReference type="Pfam" id="PF00174">
    <property type="entry name" value="Oxidored_molyb"/>
    <property type="match status" value="1"/>
</dbReference>
<keyword evidence="8" id="KW-1185">Reference proteome</keyword>
<dbReference type="GO" id="GO:0030151">
    <property type="term" value="F:molybdenum ion binding"/>
    <property type="evidence" value="ECO:0007669"/>
    <property type="project" value="InterPro"/>
</dbReference>
<evidence type="ECO:0000256" key="2">
    <source>
        <dbReference type="ARBA" id="ARBA00022505"/>
    </source>
</evidence>
<proteinExistence type="predicted"/>
<dbReference type="Proteomes" id="UP000567179">
    <property type="component" value="Unassembled WGS sequence"/>
</dbReference>
<dbReference type="GO" id="GO:0020037">
    <property type="term" value="F:heme binding"/>
    <property type="evidence" value="ECO:0007669"/>
    <property type="project" value="TreeGrafter"/>
</dbReference>
<dbReference type="FunFam" id="3.90.420.10:FF:000002">
    <property type="entry name" value="sulfite oxidase, mitochondrial"/>
    <property type="match status" value="1"/>
</dbReference>
<keyword evidence="4" id="KW-0560">Oxidoreductase</keyword>
<dbReference type="Gene3D" id="3.90.420.10">
    <property type="entry name" value="Oxidoreductase, molybdopterin-binding domain"/>
    <property type="match status" value="1"/>
</dbReference>
<dbReference type="GO" id="GO:0043546">
    <property type="term" value="F:molybdopterin cofactor binding"/>
    <property type="evidence" value="ECO:0007669"/>
    <property type="project" value="TreeGrafter"/>
</dbReference>
<evidence type="ECO:0000256" key="4">
    <source>
        <dbReference type="ARBA" id="ARBA00023002"/>
    </source>
</evidence>
<dbReference type="InterPro" id="IPR014756">
    <property type="entry name" value="Ig_E-set"/>
</dbReference>
<dbReference type="PANTHER" id="PTHR19372:SF7">
    <property type="entry name" value="SULFITE OXIDASE, MITOCHONDRIAL"/>
    <property type="match status" value="1"/>
</dbReference>
<evidence type="ECO:0000313" key="7">
    <source>
        <dbReference type="EMBL" id="KAF5327111.1"/>
    </source>
</evidence>
<name>A0A8H5BQ17_9AGAR</name>
<dbReference type="InterPro" id="IPR036374">
    <property type="entry name" value="OxRdtase_Mopterin-bd_sf"/>
</dbReference>
<feature type="domain" description="Moybdenum cofactor oxidoreductase dimerisation" evidence="6">
    <location>
        <begin position="268"/>
        <end position="356"/>
    </location>
</feature>
<feature type="domain" description="Oxidoreductase molybdopterin-binding" evidence="5">
    <location>
        <begin position="46"/>
        <end position="223"/>
    </location>
</feature>
<keyword evidence="2" id="KW-0500">Molybdenum</keyword>
<reference evidence="7 8" key="1">
    <citation type="journal article" date="2020" name="ISME J.">
        <title>Uncovering the hidden diversity of litter-decomposition mechanisms in mushroom-forming fungi.</title>
        <authorList>
            <person name="Floudas D."/>
            <person name="Bentzer J."/>
            <person name="Ahren D."/>
            <person name="Johansson T."/>
            <person name="Persson P."/>
            <person name="Tunlid A."/>
        </authorList>
    </citation>
    <scope>NUCLEOTIDE SEQUENCE [LARGE SCALE GENOMIC DNA]</scope>
    <source>
        <strain evidence="7 8">CBS 101986</strain>
    </source>
</reference>
<dbReference type="PRINTS" id="PR00407">
    <property type="entry name" value="EUMOPTERIN"/>
</dbReference>
<dbReference type="SUPFAM" id="SSF81296">
    <property type="entry name" value="E set domains"/>
    <property type="match status" value="1"/>
</dbReference>
<accession>A0A8H5BQ17</accession>
<evidence type="ECO:0000259" key="6">
    <source>
        <dbReference type="Pfam" id="PF03404"/>
    </source>
</evidence>